<dbReference type="AlphaFoldDB" id="A0A1H3FFT2"/>
<sequence>MRVSRRHFCSTVAIGSSATLLGTASAQTDISVTGTVQSAAGADLSGVELRFSHENTGARRTVTLSSDGGFDLSLPEAGTYRTTLSNTENPTDGVPLIYSFESVVVDSTTNTVDLTVPRADEIQIRCVDSESSPVARLPVNFRAANGTGASPGLFTTTEQGYVSRFGADRPGVELAGETQVEVQPPANPETSIELGTVSVSQSDEFEFTITNPERYTYSFQLIEGNPDAGFHFPYFIYTPPLAADANDDTTLTRPFVVGFRLKDVDTTWEQNVAEGRDFIRSGRVRTIADELRAPALVALLPTNPPDESFELLDHNALQVTEPPYERLDRQLLSMISDARERLADEPYEIATKIHLLGFSDAGRMVDQFTMLHPDRVNAASSGGNGFATIPQDRLTEDIPRRRPPTMETLRWPVGTADLERLTGEAFDSESWVDVDQFRYIGAEDQGDPEDLEHPSDYTHAKSYRHFGDSRQQLLLDIFGWKQVDERFETSREIFDTVGATADFTVYDGVGHSVPDTVRRGVLDFHRRSMRDEYGPIPDTETQGDARDSSSAETRSDSVDSSGNDTQDEEAVSVTGPGFGLLSGVVGVAGAGYLLRSWLLEQDSDS</sequence>
<dbReference type="InterPro" id="IPR029058">
    <property type="entry name" value="AB_hydrolase_fold"/>
</dbReference>
<dbReference type="Gene3D" id="3.40.50.1820">
    <property type="entry name" value="alpha/beta hydrolase"/>
    <property type="match status" value="1"/>
</dbReference>
<keyword evidence="2" id="KW-0121">Carboxypeptidase</keyword>
<keyword evidence="2" id="KW-0645">Protease</keyword>
<accession>A0A1H3FFT2</accession>
<dbReference type="GO" id="GO:0004180">
    <property type="term" value="F:carboxypeptidase activity"/>
    <property type="evidence" value="ECO:0007669"/>
    <property type="project" value="UniProtKB-KW"/>
</dbReference>
<evidence type="ECO:0000313" key="3">
    <source>
        <dbReference type="Proteomes" id="UP000199170"/>
    </source>
</evidence>
<keyword evidence="2" id="KW-0378">Hydrolase</keyword>
<name>A0A1H3FFT2_9EURY</name>
<keyword evidence="3" id="KW-1185">Reference proteome</keyword>
<dbReference type="InterPro" id="IPR006311">
    <property type="entry name" value="TAT_signal"/>
</dbReference>
<proteinExistence type="predicted"/>
<protein>
    <submittedName>
        <fullName evidence="2">Carboxypeptidase regulatory-like domain-containing protein</fullName>
    </submittedName>
</protein>
<dbReference type="SUPFAM" id="SSF53474">
    <property type="entry name" value="alpha/beta-Hydrolases"/>
    <property type="match status" value="1"/>
</dbReference>
<dbReference type="EMBL" id="FNPB01000003">
    <property type="protein sequence ID" value="SDX88979.1"/>
    <property type="molecule type" value="Genomic_DNA"/>
</dbReference>
<dbReference type="PROSITE" id="PS51318">
    <property type="entry name" value="TAT"/>
    <property type="match status" value="1"/>
</dbReference>
<feature type="compositionally biased region" description="Basic and acidic residues" evidence="1">
    <location>
        <begin position="543"/>
        <end position="557"/>
    </location>
</feature>
<gene>
    <name evidence="2" type="ORF">SAMN04487946_103323</name>
</gene>
<feature type="region of interest" description="Disordered" evidence="1">
    <location>
        <begin position="528"/>
        <end position="573"/>
    </location>
</feature>
<evidence type="ECO:0000256" key="1">
    <source>
        <dbReference type="SAM" id="MobiDB-lite"/>
    </source>
</evidence>
<dbReference type="Proteomes" id="UP000199170">
    <property type="component" value="Unassembled WGS sequence"/>
</dbReference>
<organism evidence="2 3">
    <name type="scientific">Halobellus clavatus</name>
    <dbReference type="NCBI Taxonomy" id="660517"/>
    <lineage>
        <taxon>Archaea</taxon>
        <taxon>Methanobacteriati</taxon>
        <taxon>Methanobacteriota</taxon>
        <taxon>Stenosarchaea group</taxon>
        <taxon>Halobacteria</taxon>
        <taxon>Halobacteriales</taxon>
        <taxon>Haloferacaceae</taxon>
        <taxon>Halobellus</taxon>
    </lineage>
</organism>
<reference evidence="3" key="1">
    <citation type="submission" date="2016-10" db="EMBL/GenBank/DDBJ databases">
        <authorList>
            <person name="Varghese N."/>
            <person name="Submissions S."/>
        </authorList>
    </citation>
    <scope>NUCLEOTIDE SEQUENCE [LARGE SCALE GENOMIC DNA]</scope>
    <source>
        <strain evidence="3">CGMCC 1.10118</strain>
    </source>
</reference>
<evidence type="ECO:0000313" key="2">
    <source>
        <dbReference type="EMBL" id="SDX88979.1"/>
    </source>
</evidence>